<dbReference type="GO" id="GO:0016491">
    <property type="term" value="F:oxidoreductase activity"/>
    <property type="evidence" value="ECO:0007669"/>
    <property type="project" value="UniProtKB-KW"/>
</dbReference>
<evidence type="ECO:0000256" key="7">
    <source>
        <dbReference type="ARBA" id="ARBA00023136"/>
    </source>
</evidence>
<dbReference type="Pfam" id="PF03412">
    <property type="entry name" value="Peptidase_C39"/>
    <property type="match status" value="1"/>
</dbReference>
<dbReference type="InterPro" id="IPR038354">
    <property type="entry name" value="VKOR_sf"/>
</dbReference>
<keyword evidence="9" id="KW-0676">Redox-active center</keyword>
<dbReference type="RefSeq" id="WP_188649340.1">
    <property type="nucleotide sequence ID" value="NZ_BMNR01000001.1"/>
</dbReference>
<dbReference type="EMBL" id="BMNR01000001">
    <property type="protein sequence ID" value="GGK10958.1"/>
    <property type="molecule type" value="Genomic_DNA"/>
</dbReference>
<dbReference type="SUPFAM" id="SSF52833">
    <property type="entry name" value="Thioredoxin-like"/>
    <property type="match status" value="1"/>
</dbReference>
<reference evidence="14" key="2">
    <citation type="submission" date="2020-09" db="EMBL/GenBank/DDBJ databases">
        <authorList>
            <person name="Sun Q."/>
            <person name="Ohkuma M."/>
        </authorList>
    </citation>
    <scope>NUCLEOTIDE SEQUENCE</scope>
    <source>
        <strain evidence="14">JCM 12862</strain>
    </source>
</reference>
<evidence type="ECO:0000256" key="1">
    <source>
        <dbReference type="ARBA" id="ARBA00004141"/>
    </source>
</evidence>
<keyword evidence="4" id="KW-0874">Quinone</keyword>
<dbReference type="Gene3D" id="1.20.1440.130">
    <property type="entry name" value="VKOR domain"/>
    <property type="match status" value="1"/>
</dbReference>
<dbReference type="GO" id="GO:0005524">
    <property type="term" value="F:ATP binding"/>
    <property type="evidence" value="ECO:0007669"/>
    <property type="project" value="InterPro"/>
</dbReference>
<feature type="transmembrane region" description="Helical" evidence="10">
    <location>
        <begin position="304"/>
        <end position="322"/>
    </location>
</feature>
<comment type="similarity">
    <text evidence="2">Belongs to the VKOR family.</text>
</comment>
<evidence type="ECO:0000256" key="8">
    <source>
        <dbReference type="ARBA" id="ARBA00023157"/>
    </source>
</evidence>
<evidence type="ECO:0000256" key="2">
    <source>
        <dbReference type="ARBA" id="ARBA00006214"/>
    </source>
</evidence>
<feature type="transmembrane region" description="Helical" evidence="10">
    <location>
        <begin position="155"/>
        <end position="175"/>
    </location>
</feature>
<keyword evidence="6" id="KW-0560">Oxidoreductase</keyword>
<keyword evidence="7 10" id="KW-0472">Membrane</keyword>
<feature type="transmembrane region" description="Helical" evidence="10">
    <location>
        <begin position="215"/>
        <end position="236"/>
    </location>
</feature>
<dbReference type="CDD" id="cd12921">
    <property type="entry name" value="VKOR_4"/>
    <property type="match status" value="1"/>
</dbReference>
<evidence type="ECO:0000259" key="13">
    <source>
        <dbReference type="Pfam" id="PF13462"/>
    </source>
</evidence>
<evidence type="ECO:0000256" key="9">
    <source>
        <dbReference type="ARBA" id="ARBA00023284"/>
    </source>
</evidence>
<dbReference type="GO" id="GO:0008233">
    <property type="term" value="F:peptidase activity"/>
    <property type="evidence" value="ECO:0007669"/>
    <property type="project" value="InterPro"/>
</dbReference>
<dbReference type="Pfam" id="PF07884">
    <property type="entry name" value="VKOR"/>
    <property type="match status" value="1"/>
</dbReference>
<dbReference type="InterPro" id="IPR036249">
    <property type="entry name" value="Thioredoxin-like_sf"/>
</dbReference>
<sequence>MDSLKTLFYYLEAENISVDKEEFDFQFNSHPDYPSLLALNDTLKFFNINCGAFKVNKSEIELLPNKFIARLKKEDKDFLSFVVKKDSTFIYTNGSEQKYPVSKHDFESLWDDVVLLVEYNETILQPKSKNLLYKLLLLLTVTFFVSILFMILPNIWFSFFCALPIIGLIFSIAALKDLFITKSELLDKFCHVTSLTSCNTVINSTKWKLLDTISFSDLSIIFFSTQIIALFLMGLSNHATDYFYIQTKLLLIASPVLMASLYYQKYIEKKWCPICLVIIGVVITELSCVFILKNSFDFSIDPFGLLLFLTTAALLMSIWFPLKNSLKKINHLKAVELKANRLKRNYELFSKMLKISEHYNLPESLLVFGNQKAPLRIHIITSPYCGHCKDPHYILKSVLDKYEEQLNISMLYNLNPKNSRLRTFLTSLITLSKENQLRFYEAMDYWYETKDDEKWLSKYKINIGAFEIEPLLKSQHLWFKEHGFNFTPCLFINGYQYPKAYDIADLPFFIEELIDDKSYSKKLNKLKEAEAEKL</sequence>
<feature type="transmembrane region" description="Helical" evidence="10">
    <location>
        <begin position="131"/>
        <end position="149"/>
    </location>
</feature>
<evidence type="ECO:0000256" key="4">
    <source>
        <dbReference type="ARBA" id="ARBA00022719"/>
    </source>
</evidence>
<reference evidence="14" key="1">
    <citation type="journal article" date="2014" name="Int. J. Syst. Evol. Microbiol.">
        <title>Complete genome sequence of Corynebacterium casei LMG S-19264T (=DSM 44701T), isolated from a smear-ripened cheese.</title>
        <authorList>
            <consortium name="US DOE Joint Genome Institute (JGI-PGF)"/>
            <person name="Walter F."/>
            <person name="Albersmeier A."/>
            <person name="Kalinowski J."/>
            <person name="Ruckert C."/>
        </authorList>
    </citation>
    <scope>NUCLEOTIDE SEQUENCE</scope>
    <source>
        <strain evidence="14">JCM 12862</strain>
    </source>
</reference>
<keyword evidence="5 10" id="KW-1133">Transmembrane helix</keyword>
<evidence type="ECO:0000259" key="11">
    <source>
        <dbReference type="Pfam" id="PF03412"/>
    </source>
</evidence>
<feature type="domain" description="Thioredoxin-like fold" evidence="13">
    <location>
        <begin position="366"/>
        <end position="511"/>
    </location>
</feature>
<dbReference type="Gene3D" id="3.90.70.10">
    <property type="entry name" value="Cysteine proteinases"/>
    <property type="match status" value="1"/>
</dbReference>
<dbReference type="Pfam" id="PF13462">
    <property type="entry name" value="Thioredoxin_4"/>
    <property type="match status" value="1"/>
</dbReference>
<dbReference type="GO" id="GO:0048038">
    <property type="term" value="F:quinone binding"/>
    <property type="evidence" value="ECO:0007669"/>
    <property type="project" value="UniProtKB-KW"/>
</dbReference>
<evidence type="ECO:0000313" key="15">
    <source>
        <dbReference type="Proteomes" id="UP000612329"/>
    </source>
</evidence>
<accession>A0A8J3BCE5</accession>
<evidence type="ECO:0000256" key="6">
    <source>
        <dbReference type="ARBA" id="ARBA00023002"/>
    </source>
</evidence>
<feature type="domain" description="Vitamin K epoxide reductase" evidence="12">
    <location>
        <begin position="161"/>
        <end position="286"/>
    </location>
</feature>
<feature type="transmembrane region" description="Helical" evidence="10">
    <location>
        <begin position="242"/>
        <end position="262"/>
    </location>
</feature>
<evidence type="ECO:0000256" key="3">
    <source>
        <dbReference type="ARBA" id="ARBA00022692"/>
    </source>
</evidence>
<proteinExistence type="inferred from homology"/>
<keyword evidence="3 10" id="KW-0812">Transmembrane</keyword>
<dbReference type="AlphaFoldDB" id="A0A8J3BCE5"/>
<dbReference type="InterPro" id="IPR005074">
    <property type="entry name" value="Peptidase_C39"/>
</dbReference>
<dbReference type="InterPro" id="IPR012932">
    <property type="entry name" value="VKOR"/>
</dbReference>
<dbReference type="CDD" id="cd02972">
    <property type="entry name" value="DsbA_family"/>
    <property type="match status" value="1"/>
</dbReference>
<name>A0A8J3BCE5_9FLAO</name>
<comment type="caution">
    <text evidence="14">The sequence shown here is derived from an EMBL/GenBank/DDBJ whole genome shotgun (WGS) entry which is preliminary data.</text>
</comment>
<evidence type="ECO:0000313" key="14">
    <source>
        <dbReference type="EMBL" id="GGK10958.1"/>
    </source>
</evidence>
<organism evidence="14 15">
    <name type="scientific">Yeosuana aromativorans</name>
    <dbReference type="NCBI Taxonomy" id="288019"/>
    <lineage>
        <taxon>Bacteria</taxon>
        <taxon>Pseudomonadati</taxon>
        <taxon>Bacteroidota</taxon>
        <taxon>Flavobacteriia</taxon>
        <taxon>Flavobacteriales</taxon>
        <taxon>Flavobacteriaceae</taxon>
        <taxon>Yeosuana</taxon>
    </lineage>
</organism>
<protein>
    <recommendedName>
        <fullName evidence="16">Thioredoxin domain-containing protein</fullName>
    </recommendedName>
</protein>
<gene>
    <name evidence="14" type="ORF">GCM10007962_01310</name>
</gene>
<keyword evidence="8" id="KW-1015">Disulfide bond</keyword>
<evidence type="ECO:0000256" key="10">
    <source>
        <dbReference type="SAM" id="Phobius"/>
    </source>
</evidence>
<evidence type="ECO:0008006" key="16">
    <source>
        <dbReference type="Google" id="ProtNLM"/>
    </source>
</evidence>
<dbReference type="Gene3D" id="3.40.30.10">
    <property type="entry name" value="Glutaredoxin"/>
    <property type="match status" value="1"/>
</dbReference>
<evidence type="ECO:0000256" key="5">
    <source>
        <dbReference type="ARBA" id="ARBA00022989"/>
    </source>
</evidence>
<keyword evidence="15" id="KW-1185">Reference proteome</keyword>
<dbReference type="GO" id="GO:0006508">
    <property type="term" value="P:proteolysis"/>
    <property type="evidence" value="ECO:0007669"/>
    <property type="project" value="InterPro"/>
</dbReference>
<dbReference type="GO" id="GO:0016020">
    <property type="term" value="C:membrane"/>
    <property type="evidence" value="ECO:0007669"/>
    <property type="project" value="UniProtKB-SubCell"/>
</dbReference>
<feature type="domain" description="Peptidase C39" evidence="11">
    <location>
        <begin position="16"/>
        <end position="120"/>
    </location>
</feature>
<comment type="subcellular location">
    <subcellularLocation>
        <location evidence="1">Membrane</location>
        <topology evidence="1">Multi-pass membrane protein</topology>
    </subcellularLocation>
</comment>
<feature type="transmembrane region" description="Helical" evidence="10">
    <location>
        <begin position="274"/>
        <end position="292"/>
    </location>
</feature>
<dbReference type="Proteomes" id="UP000612329">
    <property type="component" value="Unassembled WGS sequence"/>
</dbReference>
<dbReference type="InterPro" id="IPR012336">
    <property type="entry name" value="Thioredoxin-like_fold"/>
</dbReference>
<evidence type="ECO:0000259" key="12">
    <source>
        <dbReference type="Pfam" id="PF07884"/>
    </source>
</evidence>